<proteinExistence type="predicted"/>
<dbReference type="InterPro" id="IPR007889">
    <property type="entry name" value="HTH_Psq"/>
</dbReference>
<reference evidence="3" key="1">
    <citation type="submission" date="2020-08" db="EMBL/GenBank/DDBJ databases">
        <title>Multicomponent nature underlies the extraordinary mechanical properties of spider dragline silk.</title>
        <authorList>
            <person name="Kono N."/>
            <person name="Nakamura H."/>
            <person name="Mori M."/>
            <person name="Yoshida Y."/>
            <person name="Ohtoshi R."/>
            <person name="Malay A.D."/>
            <person name="Moran D.A.P."/>
            <person name="Tomita M."/>
            <person name="Numata K."/>
            <person name="Arakawa K."/>
        </authorList>
    </citation>
    <scope>NUCLEOTIDE SEQUENCE</scope>
</reference>
<dbReference type="EMBL" id="BMAW01006175">
    <property type="protein sequence ID" value="GFS97658.1"/>
    <property type="molecule type" value="Genomic_DNA"/>
</dbReference>
<dbReference type="Pfam" id="PF04218">
    <property type="entry name" value="CENP-B_N"/>
    <property type="match status" value="1"/>
</dbReference>
<dbReference type="Proteomes" id="UP000887013">
    <property type="component" value="Unassembled WGS sequence"/>
</dbReference>
<gene>
    <name evidence="3" type="primary">CENPB_4</name>
    <name evidence="3" type="ORF">NPIL_476001</name>
</gene>
<name>A0A8X6TD78_NEPPI</name>
<keyword evidence="4" id="KW-1185">Reference proteome</keyword>
<feature type="domain" description="HTH psq-type" evidence="2">
    <location>
        <begin position="8"/>
        <end position="48"/>
    </location>
</feature>
<comment type="subcellular location">
    <subcellularLocation>
        <location evidence="1">Nucleus</location>
    </subcellularLocation>
</comment>
<evidence type="ECO:0000259" key="2">
    <source>
        <dbReference type="Pfam" id="PF04218"/>
    </source>
</evidence>
<dbReference type="GO" id="GO:0005634">
    <property type="term" value="C:nucleus"/>
    <property type="evidence" value="ECO:0007669"/>
    <property type="project" value="UniProtKB-SubCell"/>
</dbReference>
<dbReference type="GO" id="GO:0003677">
    <property type="term" value="F:DNA binding"/>
    <property type="evidence" value="ECO:0007669"/>
    <property type="project" value="InterPro"/>
</dbReference>
<evidence type="ECO:0000256" key="1">
    <source>
        <dbReference type="ARBA" id="ARBA00004123"/>
    </source>
</evidence>
<sequence length="105" mass="12151">MKKRRKSSLAFKRDIIKKFEENSYSSKKAVAERFKIPESTLRGILKNLEAVTVANRDCGVHNAKSSRIQSGKHKELEKVLMQWLEETRALNIPANVWSLRVIKEI</sequence>
<evidence type="ECO:0000313" key="4">
    <source>
        <dbReference type="Proteomes" id="UP000887013"/>
    </source>
</evidence>
<evidence type="ECO:0000313" key="3">
    <source>
        <dbReference type="EMBL" id="GFS97658.1"/>
    </source>
</evidence>
<dbReference type="Gene3D" id="1.10.10.60">
    <property type="entry name" value="Homeodomain-like"/>
    <property type="match status" value="1"/>
</dbReference>
<dbReference type="AlphaFoldDB" id="A0A8X6TD78"/>
<dbReference type="InterPro" id="IPR009057">
    <property type="entry name" value="Homeodomain-like_sf"/>
</dbReference>
<dbReference type="SUPFAM" id="SSF46689">
    <property type="entry name" value="Homeodomain-like"/>
    <property type="match status" value="1"/>
</dbReference>
<protein>
    <submittedName>
        <fullName evidence="3">Major centromere autoantigen B</fullName>
    </submittedName>
</protein>
<accession>A0A8X6TD78</accession>
<organism evidence="3 4">
    <name type="scientific">Nephila pilipes</name>
    <name type="common">Giant wood spider</name>
    <name type="synonym">Nephila maculata</name>
    <dbReference type="NCBI Taxonomy" id="299642"/>
    <lineage>
        <taxon>Eukaryota</taxon>
        <taxon>Metazoa</taxon>
        <taxon>Ecdysozoa</taxon>
        <taxon>Arthropoda</taxon>
        <taxon>Chelicerata</taxon>
        <taxon>Arachnida</taxon>
        <taxon>Araneae</taxon>
        <taxon>Araneomorphae</taxon>
        <taxon>Entelegynae</taxon>
        <taxon>Araneoidea</taxon>
        <taxon>Nephilidae</taxon>
        <taxon>Nephila</taxon>
    </lineage>
</organism>
<comment type="caution">
    <text evidence="3">The sequence shown here is derived from an EMBL/GenBank/DDBJ whole genome shotgun (WGS) entry which is preliminary data.</text>
</comment>